<dbReference type="Gene3D" id="3.40.50.1820">
    <property type="entry name" value="alpha/beta hydrolase"/>
    <property type="match status" value="1"/>
</dbReference>
<gene>
    <name evidence="2" type="ORF">US19_C0001G0058</name>
</gene>
<dbReference type="PATRIC" id="fig|1618426.3.peg.58"/>
<dbReference type="Proteomes" id="UP000034492">
    <property type="component" value="Unassembled WGS sequence"/>
</dbReference>
<feature type="domain" description="Dienelactone hydrolase" evidence="1">
    <location>
        <begin position="74"/>
        <end position="201"/>
    </location>
</feature>
<accession>A0A0G0FB18</accession>
<dbReference type="InterPro" id="IPR002925">
    <property type="entry name" value="Dienelactn_hydro"/>
</dbReference>
<dbReference type="GO" id="GO:0016787">
    <property type="term" value="F:hydrolase activity"/>
    <property type="evidence" value="ECO:0007669"/>
    <property type="project" value="UniProtKB-KW"/>
</dbReference>
<dbReference type="InterPro" id="IPR029058">
    <property type="entry name" value="AB_hydrolase_fold"/>
</dbReference>
<dbReference type="AlphaFoldDB" id="A0A0G0FB18"/>
<sequence>MVKNLDVPKDNKDVRSTVTIPVNGVSVEGVLRIPHNPRGIVLFAHGSGSGRHSPRNNFVAEVLIDYAMRFEIELLTERLIKATSWIRKQPHLKGLKLGYFGASTGAAAALNAAARVGSDIRAVVSRGGRPDLAMDELAKVKSPTLLIVGEEDPEVLDLNRQAYQAIITTKKLEIIPNATHLFEETGTLEKAAEHASDWFKKYLSHNFKEGFREYDS</sequence>
<name>A0A0G0FB18_9BACT</name>
<protein>
    <submittedName>
        <fullName evidence="2">Dienelactone hydrolase</fullName>
    </submittedName>
</protein>
<dbReference type="SUPFAM" id="SSF53474">
    <property type="entry name" value="alpha/beta-Hydrolases"/>
    <property type="match status" value="1"/>
</dbReference>
<keyword evidence="2" id="KW-0378">Hydrolase</keyword>
<evidence type="ECO:0000259" key="1">
    <source>
        <dbReference type="Pfam" id="PF01738"/>
    </source>
</evidence>
<dbReference type="EMBL" id="LBSA01000001">
    <property type="protein sequence ID" value="KKQ10720.1"/>
    <property type="molecule type" value="Genomic_DNA"/>
</dbReference>
<reference evidence="2 3" key="1">
    <citation type="journal article" date="2015" name="Nature">
        <title>rRNA introns, odd ribosomes, and small enigmatic genomes across a large radiation of phyla.</title>
        <authorList>
            <person name="Brown C.T."/>
            <person name="Hug L.A."/>
            <person name="Thomas B.C."/>
            <person name="Sharon I."/>
            <person name="Castelle C.J."/>
            <person name="Singh A."/>
            <person name="Wilkins M.J."/>
            <person name="Williams K.H."/>
            <person name="Banfield J.F."/>
        </authorList>
    </citation>
    <scope>NUCLEOTIDE SEQUENCE [LARGE SCALE GENOMIC DNA]</scope>
</reference>
<evidence type="ECO:0000313" key="2">
    <source>
        <dbReference type="EMBL" id="KKQ10720.1"/>
    </source>
</evidence>
<comment type="caution">
    <text evidence="2">The sequence shown here is derived from an EMBL/GenBank/DDBJ whole genome shotgun (WGS) entry which is preliminary data.</text>
</comment>
<proteinExistence type="predicted"/>
<organism evidence="2 3">
    <name type="scientific">Candidatus Daviesbacteria bacterium GW2011_GWB1_36_5</name>
    <dbReference type="NCBI Taxonomy" id="1618426"/>
    <lineage>
        <taxon>Bacteria</taxon>
        <taxon>Candidatus Daviesiibacteriota</taxon>
    </lineage>
</organism>
<evidence type="ECO:0000313" key="3">
    <source>
        <dbReference type="Proteomes" id="UP000034492"/>
    </source>
</evidence>
<dbReference type="Pfam" id="PF01738">
    <property type="entry name" value="DLH"/>
    <property type="match status" value="1"/>
</dbReference>